<name>A0A5B7KB53_PORTR</name>
<keyword evidence="1" id="KW-0472">Membrane</keyword>
<reference evidence="2 3" key="1">
    <citation type="submission" date="2019-05" db="EMBL/GenBank/DDBJ databases">
        <title>Another draft genome of Portunus trituberculatus and its Hox gene families provides insights of decapod evolution.</title>
        <authorList>
            <person name="Jeong J.-H."/>
            <person name="Song I."/>
            <person name="Kim S."/>
            <person name="Choi T."/>
            <person name="Kim D."/>
            <person name="Ryu S."/>
            <person name="Kim W."/>
        </authorList>
    </citation>
    <scope>NUCLEOTIDE SEQUENCE [LARGE SCALE GENOMIC DNA]</scope>
    <source>
        <tissue evidence="2">Muscle</tissue>
    </source>
</reference>
<evidence type="ECO:0000256" key="1">
    <source>
        <dbReference type="SAM" id="Phobius"/>
    </source>
</evidence>
<dbReference type="EMBL" id="VSRR010139204">
    <property type="protein sequence ID" value="MPD04046.1"/>
    <property type="molecule type" value="Genomic_DNA"/>
</dbReference>
<keyword evidence="1" id="KW-1133">Transmembrane helix</keyword>
<gene>
    <name evidence="2" type="ORF">E2C01_099715</name>
</gene>
<protein>
    <submittedName>
        <fullName evidence="2">Uncharacterized protein</fullName>
    </submittedName>
</protein>
<keyword evidence="3" id="KW-1185">Reference proteome</keyword>
<evidence type="ECO:0000313" key="3">
    <source>
        <dbReference type="Proteomes" id="UP000324222"/>
    </source>
</evidence>
<comment type="caution">
    <text evidence="2">The sequence shown here is derived from an EMBL/GenBank/DDBJ whole genome shotgun (WGS) entry which is preliminary data.</text>
</comment>
<sequence length="136" mass="15807">MIFRVCFQFCWGLLGITRRENLIAIKCHGGFRLTSYGYIVFFLNLTLFYFSLCHRVDIHLFLYKTNKQARKQGRPSLSARAWRVLAGHDHSLRRGNWENVHLGCPLRKVLCARAPVCTRRQAHKGSRLCQRSPSVS</sequence>
<evidence type="ECO:0000313" key="2">
    <source>
        <dbReference type="EMBL" id="MPD04046.1"/>
    </source>
</evidence>
<proteinExistence type="predicted"/>
<keyword evidence="1" id="KW-0812">Transmembrane</keyword>
<feature type="transmembrane region" description="Helical" evidence="1">
    <location>
        <begin position="35"/>
        <end position="52"/>
    </location>
</feature>
<dbReference type="Proteomes" id="UP000324222">
    <property type="component" value="Unassembled WGS sequence"/>
</dbReference>
<organism evidence="2 3">
    <name type="scientific">Portunus trituberculatus</name>
    <name type="common">Swimming crab</name>
    <name type="synonym">Neptunus trituberculatus</name>
    <dbReference type="NCBI Taxonomy" id="210409"/>
    <lineage>
        <taxon>Eukaryota</taxon>
        <taxon>Metazoa</taxon>
        <taxon>Ecdysozoa</taxon>
        <taxon>Arthropoda</taxon>
        <taxon>Crustacea</taxon>
        <taxon>Multicrustacea</taxon>
        <taxon>Malacostraca</taxon>
        <taxon>Eumalacostraca</taxon>
        <taxon>Eucarida</taxon>
        <taxon>Decapoda</taxon>
        <taxon>Pleocyemata</taxon>
        <taxon>Brachyura</taxon>
        <taxon>Eubrachyura</taxon>
        <taxon>Portunoidea</taxon>
        <taxon>Portunidae</taxon>
        <taxon>Portuninae</taxon>
        <taxon>Portunus</taxon>
    </lineage>
</organism>
<dbReference type="AlphaFoldDB" id="A0A5B7KB53"/>
<accession>A0A5B7KB53</accession>